<sequence>MIVYEVSIKLPYQFLLEQKDKLKNLHEAAHSLTMAMAEFEDNLVRTNTKMKIQLVNNGDPRLSSDPSGINSNIHPTIESIFLVLRKLLPPPSFAEALNLYREVQSSPNWRQIEASLPNFWSGDGYDIPL</sequence>
<accession>A0A1B0GNJ8</accession>
<dbReference type="Proteomes" id="UP000092462">
    <property type="component" value="Unassembled WGS sequence"/>
</dbReference>
<keyword evidence="2" id="KW-1185">Reference proteome</keyword>
<reference evidence="1" key="1">
    <citation type="submission" date="2022-08" db="UniProtKB">
        <authorList>
            <consortium name="EnsemblMetazoa"/>
        </authorList>
    </citation>
    <scope>IDENTIFICATION</scope>
    <source>
        <strain evidence="1">Israel</strain>
    </source>
</reference>
<evidence type="ECO:0000313" key="2">
    <source>
        <dbReference type="Proteomes" id="UP000092462"/>
    </source>
</evidence>
<dbReference type="VEuPathDB" id="VectorBase:PPAI004873"/>
<protein>
    <submittedName>
        <fullName evidence="1">Uncharacterized protein</fullName>
    </submittedName>
</protein>
<name>A0A1B0GNJ8_PHLPP</name>
<dbReference type="EMBL" id="AJVK01029503">
    <property type="status" value="NOT_ANNOTATED_CDS"/>
    <property type="molecule type" value="Genomic_DNA"/>
</dbReference>
<organism evidence="1 2">
    <name type="scientific">Phlebotomus papatasi</name>
    <name type="common">Sandfly</name>
    <dbReference type="NCBI Taxonomy" id="29031"/>
    <lineage>
        <taxon>Eukaryota</taxon>
        <taxon>Metazoa</taxon>
        <taxon>Ecdysozoa</taxon>
        <taxon>Arthropoda</taxon>
        <taxon>Hexapoda</taxon>
        <taxon>Insecta</taxon>
        <taxon>Pterygota</taxon>
        <taxon>Neoptera</taxon>
        <taxon>Endopterygota</taxon>
        <taxon>Diptera</taxon>
        <taxon>Nematocera</taxon>
        <taxon>Psychodoidea</taxon>
        <taxon>Psychodidae</taxon>
        <taxon>Phlebotomus</taxon>
        <taxon>Phlebotomus</taxon>
    </lineage>
</organism>
<evidence type="ECO:0000313" key="1">
    <source>
        <dbReference type="EnsemblMetazoa" id="PPAI004873-PA"/>
    </source>
</evidence>
<proteinExistence type="predicted"/>
<dbReference type="AlphaFoldDB" id="A0A1B0GNJ8"/>
<dbReference type="EnsemblMetazoa" id="PPAI004873-RA">
    <property type="protein sequence ID" value="PPAI004873-PA"/>
    <property type="gene ID" value="PPAI004873"/>
</dbReference>